<dbReference type="EMBL" id="UOET01000077">
    <property type="protein sequence ID" value="VAW27083.1"/>
    <property type="molecule type" value="Genomic_DNA"/>
</dbReference>
<dbReference type="InterPro" id="IPR001017">
    <property type="entry name" value="DH_E1"/>
</dbReference>
<dbReference type="NCBIfam" id="NF006914">
    <property type="entry name" value="PRK09404.1"/>
    <property type="match status" value="1"/>
</dbReference>
<evidence type="ECO:0000256" key="3">
    <source>
        <dbReference type="ARBA" id="ARBA00023002"/>
    </source>
</evidence>
<dbReference type="EC" id="1.2.4.2" evidence="2"/>
<dbReference type="GO" id="GO:0006099">
    <property type="term" value="P:tricarboxylic acid cycle"/>
    <property type="evidence" value="ECO:0007669"/>
    <property type="project" value="TreeGrafter"/>
</dbReference>
<dbReference type="InterPro" id="IPR031717">
    <property type="entry name" value="ODO-1/KGD_C"/>
</dbReference>
<evidence type="ECO:0000256" key="4">
    <source>
        <dbReference type="ARBA" id="ARBA00023052"/>
    </source>
</evidence>
<dbReference type="GO" id="GO:0030976">
    <property type="term" value="F:thiamine pyrophosphate binding"/>
    <property type="evidence" value="ECO:0007669"/>
    <property type="project" value="InterPro"/>
</dbReference>
<dbReference type="PANTHER" id="PTHR23152:SF4">
    <property type="entry name" value="2-OXOADIPATE DEHYDROGENASE COMPLEX COMPONENT E1"/>
    <property type="match status" value="1"/>
</dbReference>
<keyword evidence="4" id="KW-0786">Thiamine pyrophosphate</keyword>
<dbReference type="NCBIfam" id="NF008907">
    <property type="entry name" value="PRK12270.1"/>
    <property type="match status" value="1"/>
</dbReference>
<dbReference type="GO" id="GO:0045252">
    <property type="term" value="C:oxoglutarate dehydrogenase complex"/>
    <property type="evidence" value="ECO:0007669"/>
    <property type="project" value="TreeGrafter"/>
</dbReference>
<dbReference type="SUPFAM" id="SSF52518">
    <property type="entry name" value="Thiamin diphosphate-binding fold (THDP-binding)"/>
    <property type="match status" value="2"/>
</dbReference>
<dbReference type="Gene3D" id="3.40.50.12470">
    <property type="match status" value="1"/>
</dbReference>
<evidence type="ECO:0000313" key="6">
    <source>
        <dbReference type="EMBL" id="VAW27083.1"/>
    </source>
</evidence>
<dbReference type="Gene3D" id="3.40.50.970">
    <property type="match status" value="1"/>
</dbReference>
<name>A0A3B0UFG2_9ZZZZ</name>
<dbReference type="Pfam" id="PF02779">
    <property type="entry name" value="Transket_pyr"/>
    <property type="match status" value="1"/>
</dbReference>
<dbReference type="PANTHER" id="PTHR23152">
    <property type="entry name" value="2-OXOGLUTARATE DEHYDROGENASE"/>
    <property type="match status" value="1"/>
</dbReference>
<dbReference type="InterPro" id="IPR032106">
    <property type="entry name" value="2-oxogl_dehyd_N"/>
</dbReference>
<dbReference type="Pfam" id="PF00676">
    <property type="entry name" value="E1_dh"/>
    <property type="match status" value="1"/>
</dbReference>
<dbReference type="Pfam" id="PF16870">
    <property type="entry name" value="OxoGdeHyase_C"/>
    <property type="match status" value="1"/>
</dbReference>
<dbReference type="AlphaFoldDB" id="A0A3B0UFG2"/>
<dbReference type="PIRSF" id="PIRSF000157">
    <property type="entry name" value="Oxoglu_dh_E1"/>
    <property type="match status" value="1"/>
</dbReference>
<sequence length="951" mass="109355">MDTYSFLNNSDPDYIEDLYRKFKDNPEKVEASWRQFFQGFDFARHTYPQITSIGLETTDEFKVINLINDYRRRGHLFTKTNPVRTRRTYSPTLDIENFGLSENDLDKIFLAGNEVGLGPAKLSEIIDFLEVTYCHSIGVEYYFIRDLEIVSWLKKNFETTRNQPDYTFEEKTYILRKLLRAVYFEKFLQKRFPGQKRFSLEGAEALIPALDAVMEKGSELGIEEFVIGMSHRGRLNILVNILRKPFKDMFAEFEGVEYEDENLLGDVKYHLGYTIKRKSSKGKEVKFTLAPNPSHLEAVDPVVEGITRAKLDKYKGGDINKIVPILIHGDASIAGQGVVYEVVQMSDLKGYSTGGTIHLVVNNQLGFTTDYRDARSSTYCTDVAKTTLSPVFHVNGDDAEAVVFAVQLAMEFRNHFHKDVFIDILCYRRYGHNEGDEPRFTQPLLYKAIEKHPDAYSIYKEKLLTEGTVTSGYWKKEEEHFNDKLETNYIQSKSHKKTNIDSFLKDTWKDIRRATDADFLKSPDTSITKKELLTIAERITSLPAEKKFYRKTIRLQQQRTAMVKEKGTLDWAMGELLAYGSLLEENIPVRLSGQDVERGTFSHRHAVLRLEDSEEKYVPLNHISDKQALFEVYNSSLSEYGVLGFEYGYALTSPYSLTIWEAQFGDFANTAQVIFDQFLSSAEDKWNVMNDLVVLLPHGYEGQGPEHSSARIERFLILAAENNMQMVNCTTPANFFHVLRRQQKRKFRKPLVIFTPKSLLRHPKAVSPLSAFTKGGFHEVIDDSLAKPEEITRVVFCSGKLYYNLQAEKEKLKNTSVALIRIEQLYPFPKQQVDAIINKYKEAKAIVWAQEEPANMGAWEFMQKAFGKEIDLILIGRPASGSPATGSSKFHVIREQKILDKVFLECICPFLNDKCEMVCIGNRWKSFEKELKEMHVDHIDSKFHSGVKPLK</sequence>
<comment type="cofactor">
    <cofactor evidence="1">
        <name>thiamine diphosphate</name>
        <dbReference type="ChEBI" id="CHEBI:58937"/>
    </cofactor>
</comment>
<gene>
    <name evidence="6" type="ORF">MNBD_BACTEROID07-1611</name>
</gene>
<dbReference type="InterPro" id="IPR029061">
    <property type="entry name" value="THDP-binding"/>
</dbReference>
<dbReference type="InterPro" id="IPR042179">
    <property type="entry name" value="KGD_C_sf"/>
</dbReference>
<dbReference type="NCBIfam" id="TIGR00239">
    <property type="entry name" value="2oxo_dh_E1"/>
    <property type="match status" value="1"/>
</dbReference>
<evidence type="ECO:0000256" key="1">
    <source>
        <dbReference type="ARBA" id="ARBA00001964"/>
    </source>
</evidence>
<dbReference type="GO" id="GO:0005829">
    <property type="term" value="C:cytosol"/>
    <property type="evidence" value="ECO:0007669"/>
    <property type="project" value="TreeGrafter"/>
</dbReference>
<accession>A0A3B0UFG2</accession>
<dbReference type="Gene3D" id="3.40.50.11610">
    <property type="entry name" value="Multifunctional 2-oxoglutarate metabolism enzyme, C-terminal domain"/>
    <property type="match status" value="1"/>
</dbReference>
<dbReference type="CDD" id="cd02016">
    <property type="entry name" value="TPP_E1_OGDC_like"/>
    <property type="match status" value="1"/>
</dbReference>
<evidence type="ECO:0000256" key="2">
    <source>
        <dbReference type="ARBA" id="ARBA00012280"/>
    </source>
</evidence>
<dbReference type="SMART" id="SM00861">
    <property type="entry name" value="Transket_pyr"/>
    <property type="match status" value="1"/>
</dbReference>
<proteinExistence type="predicted"/>
<organism evidence="6">
    <name type="scientific">hydrothermal vent metagenome</name>
    <dbReference type="NCBI Taxonomy" id="652676"/>
    <lineage>
        <taxon>unclassified sequences</taxon>
        <taxon>metagenomes</taxon>
        <taxon>ecological metagenomes</taxon>
    </lineage>
</organism>
<feature type="domain" description="Transketolase-like pyrimidine-binding" evidence="5">
    <location>
        <begin position="569"/>
        <end position="762"/>
    </location>
</feature>
<evidence type="ECO:0000259" key="5">
    <source>
        <dbReference type="SMART" id="SM00861"/>
    </source>
</evidence>
<dbReference type="Gene3D" id="1.10.287.1150">
    <property type="entry name" value="TPP helical domain"/>
    <property type="match status" value="1"/>
</dbReference>
<dbReference type="InterPro" id="IPR011603">
    <property type="entry name" value="2oxoglutarate_DH_E1"/>
</dbReference>
<protein>
    <recommendedName>
        <fullName evidence="2">oxoglutarate dehydrogenase (succinyl-transferring)</fullName>
        <ecNumber evidence="2">1.2.4.2</ecNumber>
    </recommendedName>
</protein>
<reference evidence="6" key="1">
    <citation type="submission" date="2018-06" db="EMBL/GenBank/DDBJ databases">
        <authorList>
            <person name="Zhirakovskaya E."/>
        </authorList>
    </citation>
    <scope>NUCLEOTIDE SEQUENCE</scope>
</reference>
<keyword evidence="3 6" id="KW-0560">Oxidoreductase</keyword>
<dbReference type="Pfam" id="PF16078">
    <property type="entry name" value="2-oxogl_dehyd_N"/>
    <property type="match status" value="1"/>
</dbReference>
<dbReference type="GO" id="GO:0004591">
    <property type="term" value="F:oxoglutarate dehydrogenase (succinyl-transferring) activity"/>
    <property type="evidence" value="ECO:0007669"/>
    <property type="project" value="UniProtKB-EC"/>
</dbReference>
<dbReference type="InterPro" id="IPR005475">
    <property type="entry name" value="Transketolase-like_Pyr-bd"/>
</dbReference>